<organism evidence="1 2">
    <name type="scientific">Solanum pinnatisectum</name>
    <name type="common">tansyleaf nightshade</name>
    <dbReference type="NCBI Taxonomy" id="50273"/>
    <lineage>
        <taxon>Eukaryota</taxon>
        <taxon>Viridiplantae</taxon>
        <taxon>Streptophyta</taxon>
        <taxon>Embryophyta</taxon>
        <taxon>Tracheophyta</taxon>
        <taxon>Spermatophyta</taxon>
        <taxon>Magnoliopsida</taxon>
        <taxon>eudicotyledons</taxon>
        <taxon>Gunneridae</taxon>
        <taxon>Pentapetalae</taxon>
        <taxon>asterids</taxon>
        <taxon>lamiids</taxon>
        <taxon>Solanales</taxon>
        <taxon>Solanaceae</taxon>
        <taxon>Solanoideae</taxon>
        <taxon>Solaneae</taxon>
        <taxon>Solanum</taxon>
    </lineage>
</organism>
<name>A0AAV9JZ87_9SOLN</name>
<evidence type="ECO:0000313" key="1">
    <source>
        <dbReference type="EMBL" id="KAK4706221.1"/>
    </source>
</evidence>
<dbReference type="InterPro" id="IPR012337">
    <property type="entry name" value="RNaseH-like_sf"/>
</dbReference>
<evidence type="ECO:0000313" key="2">
    <source>
        <dbReference type="Proteomes" id="UP001311915"/>
    </source>
</evidence>
<comment type="caution">
    <text evidence="1">The sequence shown here is derived from an EMBL/GenBank/DDBJ whole genome shotgun (WGS) entry which is preliminary data.</text>
</comment>
<accession>A0AAV9JZ87</accession>
<dbReference type="GO" id="GO:0003676">
    <property type="term" value="F:nucleic acid binding"/>
    <property type="evidence" value="ECO:0007669"/>
    <property type="project" value="InterPro"/>
</dbReference>
<dbReference type="Proteomes" id="UP001311915">
    <property type="component" value="Unassembled WGS sequence"/>
</dbReference>
<gene>
    <name evidence="1" type="ORF">R3W88_034223</name>
</gene>
<sequence>MVNVINGVWKVPWELAEDYDGLQQTLKKIEVTIHHIFREGNKLADYMANLAIDSNNKQSFNSFQQLPTMGKKIINTEKAQIPSLRVRTRRIQKPNTQRHQQR</sequence>
<keyword evidence="2" id="KW-1185">Reference proteome</keyword>
<evidence type="ECO:0008006" key="3">
    <source>
        <dbReference type="Google" id="ProtNLM"/>
    </source>
</evidence>
<reference evidence="1 2" key="1">
    <citation type="submission" date="2023-10" db="EMBL/GenBank/DDBJ databases">
        <title>Genome-Wide Identification Analysis in wild type Solanum Pinnatisectum Reveals Some Genes Defensing Phytophthora Infestans.</title>
        <authorList>
            <person name="Sun C."/>
        </authorList>
    </citation>
    <scope>NUCLEOTIDE SEQUENCE [LARGE SCALE GENOMIC DNA]</scope>
    <source>
        <strain evidence="1">LQN</strain>
        <tissue evidence="1">Leaf</tissue>
    </source>
</reference>
<dbReference type="SUPFAM" id="SSF53098">
    <property type="entry name" value="Ribonuclease H-like"/>
    <property type="match status" value="1"/>
</dbReference>
<proteinExistence type="predicted"/>
<dbReference type="InterPro" id="IPR036397">
    <property type="entry name" value="RNaseH_sf"/>
</dbReference>
<dbReference type="AlphaFoldDB" id="A0AAV9JZ87"/>
<dbReference type="EMBL" id="JAWPEI010000127">
    <property type="protein sequence ID" value="KAK4706221.1"/>
    <property type="molecule type" value="Genomic_DNA"/>
</dbReference>
<protein>
    <recommendedName>
        <fullName evidence="3">RNase H type-1 domain-containing protein</fullName>
    </recommendedName>
</protein>
<dbReference type="Gene3D" id="3.30.420.10">
    <property type="entry name" value="Ribonuclease H-like superfamily/Ribonuclease H"/>
    <property type="match status" value="1"/>
</dbReference>